<dbReference type="EC" id="3.2.1.39" evidence="4"/>
<keyword evidence="10" id="KW-0119">Carbohydrate metabolism</keyword>
<feature type="region of interest" description="Disordered" evidence="16">
    <location>
        <begin position="192"/>
        <end position="213"/>
    </location>
</feature>
<evidence type="ECO:0000256" key="13">
    <source>
        <dbReference type="ARBA" id="ARBA00037649"/>
    </source>
</evidence>
<feature type="compositionally biased region" description="Low complexity" evidence="16">
    <location>
        <begin position="31"/>
        <end position="70"/>
    </location>
</feature>
<evidence type="ECO:0000256" key="11">
    <source>
        <dbReference type="ARBA" id="ARBA00023316"/>
    </source>
</evidence>
<dbReference type="PANTHER" id="PTHR16631">
    <property type="entry name" value="GLUCAN 1,3-BETA-GLUCOSIDASE"/>
    <property type="match status" value="1"/>
</dbReference>
<keyword evidence="12" id="KW-0624">Polysaccharide degradation</keyword>
<comment type="catalytic activity">
    <reaction evidence="1">
        <text>Hydrolysis of (1-&gt;3)-beta-D-glucosidic linkages in (1-&gt;3)-beta-D-glucans.</text>
        <dbReference type="EC" id="3.2.1.39"/>
    </reaction>
</comment>
<organism evidence="18 19">
    <name type="scientific">Sphaceloma murrayae</name>
    <dbReference type="NCBI Taxonomy" id="2082308"/>
    <lineage>
        <taxon>Eukaryota</taxon>
        <taxon>Fungi</taxon>
        <taxon>Dikarya</taxon>
        <taxon>Ascomycota</taxon>
        <taxon>Pezizomycotina</taxon>
        <taxon>Dothideomycetes</taxon>
        <taxon>Dothideomycetidae</taxon>
        <taxon>Myriangiales</taxon>
        <taxon>Elsinoaceae</taxon>
        <taxon>Sphaceloma</taxon>
    </lineage>
</organism>
<evidence type="ECO:0000256" key="9">
    <source>
        <dbReference type="ARBA" id="ARBA00023180"/>
    </source>
</evidence>
<dbReference type="GO" id="GO:0009986">
    <property type="term" value="C:cell surface"/>
    <property type="evidence" value="ECO:0007669"/>
    <property type="project" value="TreeGrafter"/>
</dbReference>
<dbReference type="GO" id="GO:0000272">
    <property type="term" value="P:polysaccharide catabolic process"/>
    <property type="evidence" value="ECO:0007669"/>
    <property type="project" value="UniProtKB-KW"/>
</dbReference>
<evidence type="ECO:0000256" key="10">
    <source>
        <dbReference type="ARBA" id="ARBA00023277"/>
    </source>
</evidence>
<evidence type="ECO:0000256" key="12">
    <source>
        <dbReference type="ARBA" id="ARBA00023326"/>
    </source>
</evidence>
<feature type="transmembrane region" description="Helical" evidence="17">
    <location>
        <begin position="274"/>
        <end position="295"/>
    </location>
</feature>
<dbReference type="GO" id="GO:0071555">
    <property type="term" value="P:cell wall organization"/>
    <property type="evidence" value="ECO:0007669"/>
    <property type="project" value="UniProtKB-KW"/>
</dbReference>
<keyword evidence="9" id="KW-0325">Glycoprotein</keyword>
<keyword evidence="17" id="KW-0812">Transmembrane</keyword>
<dbReference type="SUPFAM" id="SSF51445">
    <property type="entry name" value="(Trans)glycosidases"/>
    <property type="match status" value="1"/>
</dbReference>
<keyword evidence="5" id="KW-1003">Cell membrane</keyword>
<comment type="caution">
    <text evidence="18">The sequence shown here is derived from an EMBL/GenBank/DDBJ whole genome shotgun (WGS) entry which is preliminary data.</text>
</comment>
<comment type="function">
    <text evidence="13">Glucanases play a role in cell expansion during growth, in cell-cell fusion during mating, and in spore release during sporulation. This enzyme may be involved in beta-glucan degradation. Active on laminarin and lichenan.</text>
</comment>
<keyword evidence="7" id="KW-0735">Signal-anchor</keyword>
<dbReference type="PANTHER" id="PTHR16631:SF17">
    <property type="entry name" value="GLUCAN ENDO-1,3-BETA-GLUCOSIDASE BTGC"/>
    <property type="match status" value="1"/>
</dbReference>
<dbReference type="InParanoid" id="A0A2K1QSN7"/>
<keyword evidence="6" id="KW-0378">Hydrolase</keyword>
<dbReference type="EMBL" id="NKHZ01000047">
    <property type="protein sequence ID" value="PNS18072.1"/>
    <property type="molecule type" value="Genomic_DNA"/>
</dbReference>
<dbReference type="Proteomes" id="UP000243797">
    <property type="component" value="Unassembled WGS sequence"/>
</dbReference>
<evidence type="ECO:0000256" key="1">
    <source>
        <dbReference type="ARBA" id="ARBA00000382"/>
    </source>
</evidence>
<accession>A0A2K1QSN7</accession>
<keyword evidence="19" id="KW-1185">Reference proteome</keyword>
<reference evidence="18 19" key="1">
    <citation type="submission" date="2017-06" db="EMBL/GenBank/DDBJ databases">
        <title>Draft genome sequence of a variant of Elsinoe murrayae.</title>
        <authorList>
            <person name="Cheng Q."/>
        </authorList>
    </citation>
    <scope>NUCLEOTIDE SEQUENCE [LARGE SCALE GENOMIC DNA]</scope>
    <source>
        <strain evidence="18 19">CQ-2017a</strain>
    </source>
</reference>
<evidence type="ECO:0000256" key="7">
    <source>
        <dbReference type="ARBA" id="ARBA00022968"/>
    </source>
</evidence>
<gene>
    <name evidence="18" type="ORF">CAC42_4031</name>
</gene>
<feature type="region of interest" description="Disordered" evidence="16">
    <location>
        <begin position="1"/>
        <end position="110"/>
    </location>
</feature>
<evidence type="ECO:0000313" key="18">
    <source>
        <dbReference type="EMBL" id="PNS18072.1"/>
    </source>
</evidence>
<evidence type="ECO:0000313" key="19">
    <source>
        <dbReference type="Proteomes" id="UP000243797"/>
    </source>
</evidence>
<dbReference type="InterPro" id="IPR050732">
    <property type="entry name" value="Beta-glucan_modifiers"/>
</dbReference>
<feature type="compositionally biased region" description="Polar residues" evidence="16">
    <location>
        <begin position="71"/>
        <end position="80"/>
    </location>
</feature>
<dbReference type="GO" id="GO:0005576">
    <property type="term" value="C:extracellular region"/>
    <property type="evidence" value="ECO:0007669"/>
    <property type="project" value="TreeGrafter"/>
</dbReference>
<evidence type="ECO:0000256" key="3">
    <source>
        <dbReference type="ARBA" id="ARBA00008773"/>
    </source>
</evidence>
<name>A0A2K1QSN7_9PEZI</name>
<dbReference type="OrthoDB" id="68336at2759"/>
<protein>
    <recommendedName>
        <fullName evidence="4">glucan endo-1,3-beta-D-glucosidase</fullName>
        <ecNumber evidence="4">3.2.1.39</ecNumber>
    </recommendedName>
    <alternativeName>
        <fullName evidence="15">Endo-1,3-beta-glucanase btgC</fullName>
    </alternativeName>
    <alternativeName>
        <fullName evidence="14">Laminarinase btgC</fullName>
    </alternativeName>
</protein>
<dbReference type="AlphaFoldDB" id="A0A2K1QSN7"/>
<keyword evidence="17" id="KW-1133">Transmembrane helix</keyword>
<dbReference type="STRING" id="2082308.A0A2K1QSN7"/>
<evidence type="ECO:0000256" key="15">
    <source>
        <dbReference type="ARBA" id="ARBA00043078"/>
    </source>
</evidence>
<evidence type="ECO:0000256" key="4">
    <source>
        <dbReference type="ARBA" id="ARBA00012780"/>
    </source>
</evidence>
<proteinExistence type="inferred from homology"/>
<evidence type="ECO:0000256" key="8">
    <source>
        <dbReference type="ARBA" id="ARBA00023136"/>
    </source>
</evidence>
<dbReference type="FunFam" id="3.20.20.80:FF:000151">
    <property type="entry name" value="Glucan endo-1,3-beta-glucosidase btgC"/>
    <property type="match status" value="1"/>
</dbReference>
<keyword evidence="11" id="KW-0961">Cell wall biogenesis/degradation</keyword>
<dbReference type="Gene3D" id="3.20.20.80">
    <property type="entry name" value="Glycosidases"/>
    <property type="match status" value="1"/>
</dbReference>
<evidence type="ECO:0000256" key="17">
    <source>
        <dbReference type="SAM" id="Phobius"/>
    </source>
</evidence>
<evidence type="ECO:0000256" key="6">
    <source>
        <dbReference type="ARBA" id="ARBA00022801"/>
    </source>
</evidence>
<comment type="similarity">
    <text evidence="3">Belongs to the glycosyl hydrolase 17 family.</text>
</comment>
<evidence type="ECO:0000256" key="5">
    <source>
        <dbReference type="ARBA" id="ARBA00022475"/>
    </source>
</evidence>
<evidence type="ECO:0000256" key="14">
    <source>
        <dbReference type="ARBA" id="ARBA00042373"/>
    </source>
</evidence>
<keyword evidence="8 17" id="KW-0472">Membrane</keyword>
<evidence type="ECO:0000256" key="16">
    <source>
        <dbReference type="SAM" id="MobiDB-lite"/>
    </source>
</evidence>
<sequence length="651" mass="70377">MREVSSAASYNAAWKPPSRSRHDPPPPPPFYTTTPPSSLPSSPIKSPSPTRPLLASPQTQPLVTTQTQPTSRVAYSPTRSRFTDSGAGLTLSHSQTPTMASPGARWGPSQDQDYYNVPPPPPQGYHMNNMDDRYQDTSYGGHGGGYDSYTESNPSLRDNHFNRNSYYENGAYPEISPSPARLSRPEFDAIDPHAIADDDDGRDFPPVRESPGRKRLSRIPVIGAAALGSGAVGGAAYSSVGQGASSQMLTAPGNEKSAWRDVDELDRKRRKRNIWIAIIVIMVLAIAGGIVGGILGTRNKGSSSGSSGSAGSNSRSDELTLDSKEIKALMNNKDLHKVFPVMDYTAYKTQYPDCVLDPPSQDNVTMDMAVLAQLTPAVRVYGTDCNQTEMIMTAIDRLNMNDTMKVWLGVWIDGNTTTNDRQLSHMYRILDTYPQSHFLGVIVGNEALFRKEITETALTTLLADVKRNLTSKGINLSVSTSDLGSAWTPGLVAASDHVMGNIHPFFAGVPAPDAAGWTYVFWQGNNVALAPEPTNAAAGAAPRNIISEVGWPSGGGNDCGTTAQCTAPDQGSVAGVPEMNQFMDDWVCGANANGTMYFWFEAFDEPWKVRFNTAQEQWEDKWGLMGIDRKLKPGIKIPDCGGSTVSLPSQS</sequence>
<dbReference type="GO" id="GO:0005886">
    <property type="term" value="C:plasma membrane"/>
    <property type="evidence" value="ECO:0007669"/>
    <property type="project" value="UniProtKB-SubCell"/>
</dbReference>
<dbReference type="InterPro" id="IPR017853">
    <property type="entry name" value="GH"/>
</dbReference>
<dbReference type="GO" id="GO:0009277">
    <property type="term" value="C:fungal-type cell wall"/>
    <property type="evidence" value="ECO:0007669"/>
    <property type="project" value="TreeGrafter"/>
</dbReference>
<comment type="subcellular location">
    <subcellularLocation>
        <location evidence="2">Cell membrane</location>
        <topology evidence="2">Single-pass type II membrane protein</topology>
    </subcellularLocation>
</comment>
<dbReference type="GO" id="GO:0042973">
    <property type="term" value="F:glucan endo-1,3-beta-D-glucosidase activity"/>
    <property type="evidence" value="ECO:0007669"/>
    <property type="project" value="UniProtKB-EC"/>
</dbReference>
<feature type="compositionally biased region" description="Basic and acidic residues" evidence="16">
    <location>
        <begin position="192"/>
        <end position="212"/>
    </location>
</feature>
<evidence type="ECO:0000256" key="2">
    <source>
        <dbReference type="ARBA" id="ARBA00004401"/>
    </source>
</evidence>